<evidence type="ECO:0000313" key="4">
    <source>
        <dbReference type="EMBL" id="RDV16574.1"/>
    </source>
</evidence>
<dbReference type="PANTHER" id="PTHR48105">
    <property type="entry name" value="THIOREDOXIN REDUCTASE 1-RELATED-RELATED"/>
    <property type="match status" value="1"/>
</dbReference>
<dbReference type="InterPro" id="IPR018488">
    <property type="entry name" value="cNMP-bd_CS"/>
</dbReference>
<sequence>MKIYVVNSLKYFHVSYKPLLHARHHEDLIRIVASFKNQEMKRVKSFPTLTEKQIAIFEKEGKVKTYKAQEVIIDEGERGFDFFIVLEGEVDIIDPFQPDTLITTHTKREFTGDSDMLSQRASVFKAVAKSDCKLIQVPHEKLSDILSTYPDLNDILITAFILRRKELLKKNNSGFTLLGSRFSPETYVIRDFFSKNHLRYIWLDLEKDKKAEEILLNFNIKQEETPVIIDADFNVYRKPSLQDIAHHTGLSATIQEDKYDILIVGAGPGGLAASVYGASEGLKTITIDKIGPGGQAGNSSKIENYLGFPTGISGSELANRAYTQAQKFGCTVSVPIEAETLIRHKNHFELKTKEGKSIYASTVIAASGAKYRSLNVENIDFYKGRGVFYGATTTEANTCQKEEVAIVGGGNSAGQAAMFLATFAAKVHLIIRGDTLEKSMSSYLIKRVENEPKIQVHTNSEITALEGEEHLERVILTNNKSKETSSLHLRNLFLFIGAVPANDWLKDLICMDRKGFILTGNELSAYDLQCFHWDLDRPPYPLETSQPGLFAVGDIRSGSTKRVASSVGEGAMAISFIHNFFA</sequence>
<dbReference type="PROSITE" id="PS00888">
    <property type="entry name" value="CNMP_BINDING_1"/>
    <property type="match status" value="1"/>
</dbReference>
<dbReference type="PRINTS" id="PR00368">
    <property type="entry name" value="FADPNR"/>
</dbReference>
<evidence type="ECO:0000259" key="3">
    <source>
        <dbReference type="PROSITE" id="PS50042"/>
    </source>
</evidence>
<dbReference type="Proteomes" id="UP000256708">
    <property type="component" value="Unassembled WGS sequence"/>
</dbReference>
<evidence type="ECO:0000256" key="1">
    <source>
        <dbReference type="ARBA" id="ARBA00022630"/>
    </source>
</evidence>
<dbReference type="InterPro" id="IPR036188">
    <property type="entry name" value="FAD/NAD-bd_sf"/>
</dbReference>
<dbReference type="Gene3D" id="2.60.120.10">
    <property type="entry name" value="Jelly Rolls"/>
    <property type="match status" value="1"/>
</dbReference>
<dbReference type="InterPro" id="IPR014710">
    <property type="entry name" value="RmlC-like_jellyroll"/>
</dbReference>
<dbReference type="InterPro" id="IPR050097">
    <property type="entry name" value="Ferredoxin-NADP_redctase_2"/>
</dbReference>
<dbReference type="InterPro" id="IPR018490">
    <property type="entry name" value="cNMP-bd_dom_sf"/>
</dbReference>
<dbReference type="GO" id="GO:0016491">
    <property type="term" value="F:oxidoreductase activity"/>
    <property type="evidence" value="ECO:0007669"/>
    <property type="project" value="UniProtKB-KW"/>
</dbReference>
<dbReference type="PRINTS" id="PR00469">
    <property type="entry name" value="PNDRDTASEII"/>
</dbReference>
<dbReference type="PROSITE" id="PS50042">
    <property type="entry name" value="CNMP_BINDING_3"/>
    <property type="match status" value="1"/>
</dbReference>
<protein>
    <submittedName>
        <fullName evidence="4">Thioredoxin reductase</fullName>
    </submittedName>
</protein>
<dbReference type="InterPro" id="IPR023753">
    <property type="entry name" value="FAD/NAD-binding_dom"/>
</dbReference>
<organism evidence="4 5">
    <name type="scientific">Pontibacter diazotrophicus</name>
    <dbReference type="NCBI Taxonomy" id="1400979"/>
    <lineage>
        <taxon>Bacteria</taxon>
        <taxon>Pseudomonadati</taxon>
        <taxon>Bacteroidota</taxon>
        <taxon>Cytophagia</taxon>
        <taxon>Cytophagales</taxon>
        <taxon>Hymenobacteraceae</taxon>
        <taxon>Pontibacter</taxon>
    </lineage>
</organism>
<dbReference type="SMART" id="SM00100">
    <property type="entry name" value="cNMP"/>
    <property type="match status" value="1"/>
</dbReference>
<dbReference type="Gene3D" id="3.50.50.60">
    <property type="entry name" value="FAD/NAD(P)-binding domain"/>
    <property type="match status" value="2"/>
</dbReference>
<dbReference type="EMBL" id="QRGR01000004">
    <property type="protein sequence ID" value="RDV16574.1"/>
    <property type="molecule type" value="Genomic_DNA"/>
</dbReference>
<feature type="domain" description="Cyclic nucleotide-binding" evidence="3">
    <location>
        <begin position="45"/>
        <end position="163"/>
    </location>
</feature>
<dbReference type="CDD" id="cd00038">
    <property type="entry name" value="CAP_ED"/>
    <property type="match status" value="1"/>
</dbReference>
<evidence type="ECO:0000256" key="2">
    <source>
        <dbReference type="ARBA" id="ARBA00023002"/>
    </source>
</evidence>
<dbReference type="SUPFAM" id="SSF51206">
    <property type="entry name" value="cAMP-binding domain-like"/>
    <property type="match status" value="1"/>
</dbReference>
<reference evidence="5" key="1">
    <citation type="submission" date="2018-08" db="EMBL/GenBank/DDBJ databases">
        <authorList>
            <person name="Liu Z.-W."/>
            <person name="Du Z.-J."/>
        </authorList>
    </citation>
    <scope>NUCLEOTIDE SEQUENCE [LARGE SCALE GENOMIC DNA]</scope>
    <source>
        <strain evidence="5">H4X</strain>
    </source>
</reference>
<gene>
    <name evidence="4" type="ORF">DXT99_05115</name>
</gene>
<dbReference type="OrthoDB" id="109585at2"/>
<dbReference type="AlphaFoldDB" id="A0A3D8LH62"/>
<keyword evidence="1" id="KW-0285">Flavoprotein</keyword>
<dbReference type="Pfam" id="PF00027">
    <property type="entry name" value="cNMP_binding"/>
    <property type="match status" value="1"/>
</dbReference>
<accession>A0A3D8LH62</accession>
<proteinExistence type="predicted"/>
<dbReference type="SUPFAM" id="SSF51905">
    <property type="entry name" value="FAD/NAD(P)-binding domain"/>
    <property type="match status" value="1"/>
</dbReference>
<evidence type="ECO:0000313" key="5">
    <source>
        <dbReference type="Proteomes" id="UP000256708"/>
    </source>
</evidence>
<dbReference type="InterPro" id="IPR000595">
    <property type="entry name" value="cNMP-bd_dom"/>
</dbReference>
<keyword evidence="5" id="KW-1185">Reference proteome</keyword>
<name>A0A3D8LH62_9BACT</name>
<dbReference type="Pfam" id="PF07992">
    <property type="entry name" value="Pyr_redox_2"/>
    <property type="match status" value="1"/>
</dbReference>
<comment type="caution">
    <text evidence="4">The sequence shown here is derived from an EMBL/GenBank/DDBJ whole genome shotgun (WGS) entry which is preliminary data.</text>
</comment>
<keyword evidence="2" id="KW-0560">Oxidoreductase</keyword>